<dbReference type="PROSITE" id="PS51257">
    <property type="entry name" value="PROKAR_LIPOPROTEIN"/>
    <property type="match status" value="1"/>
</dbReference>
<feature type="signal peptide" evidence="1">
    <location>
        <begin position="1"/>
        <end position="18"/>
    </location>
</feature>
<dbReference type="AlphaFoldDB" id="A0A081KBD1"/>
<dbReference type="EMBL" id="JOJP01000001">
    <property type="protein sequence ID" value="KEI71457.1"/>
    <property type="molecule type" value="Genomic_DNA"/>
</dbReference>
<keyword evidence="3" id="KW-1185">Reference proteome</keyword>
<dbReference type="Proteomes" id="UP000027997">
    <property type="component" value="Unassembled WGS sequence"/>
</dbReference>
<dbReference type="eggNOG" id="ENOG50335N5">
    <property type="taxonomic scope" value="Bacteria"/>
</dbReference>
<name>A0A081KBD1_9GAMM</name>
<comment type="caution">
    <text evidence="2">The sequence shown here is derived from an EMBL/GenBank/DDBJ whole genome shotgun (WGS) entry which is preliminary data.</text>
</comment>
<dbReference type="STRING" id="305900.GV64_12520"/>
<gene>
    <name evidence="2" type="ORF">GV64_12520</name>
</gene>
<evidence type="ECO:0000256" key="1">
    <source>
        <dbReference type="SAM" id="SignalP"/>
    </source>
</evidence>
<feature type="chain" id="PRO_5001758745" description="PEGA domain-containing protein" evidence="1">
    <location>
        <begin position="19"/>
        <end position="107"/>
    </location>
</feature>
<sequence>MKKFSALLSVILSLFVLTGCVNTPTEMVQVKDDRPFIMFAAAQPGDVVMLDGIDMGAASNYSAGKVGMRIEPGTHVIQVKRSGAVVLSEKFYVADGVSKTFNIGGGE</sequence>
<protein>
    <recommendedName>
        <fullName evidence="4">PEGA domain-containing protein</fullName>
    </recommendedName>
</protein>
<proteinExistence type="predicted"/>
<keyword evidence="1" id="KW-0732">Signal</keyword>
<dbReference type="RefSeq" id="WP_020583054.1">
    <property type="nucleotide sequence ID" value="NZ_JOJP01000001.1"/>
</dbReference>
<evidence type="ECO:0000313" key="2">
    <source>
        <dbReference type="EMBL" id="KEI71457.1"/>
    </source>
</evidence>
<evidence type="ECO:0000313" key="3">
    <source>
        <dbReference type="Proteomes" id="UP000027997"/>
    </source>
</evidence>
<accession>A0A081KBD1</accession>
<reference evidence="2 3" key="1">
    <citation type="submission" date="2014-06" db="EMBL/GenBank/DDBJ databases">
        <title>Whole Genome Sequences of Three Symbiotic Endozoicomonas Bacteria.</title>
        <authorList>
            <person name="Neave M.J."/>
            <person name="Apprill A."/>
            <person name="Voolstra C.R."/>
        </authorList>
    </citation>
    <scope>NUCLEOTIDE SEQUENCE [LARGE SCALE GENOMIC DNA]</scope>
    <source>
        <strain evidence="2 3">DSM 22380</strain>
    </source>
</reference>
<evidence type="ECO:0008006" key="4">
    <source>
        <dbReference type="Google" id="ProtNLM"/>
    </source>
</evidence>
<organism evidence="2 3">
    <name type="scientific">Endozoicomonas elysicola</name>
    <dbReference type="NCBI Taxonomy" id="305900"/>
    <lineage>
        <taxon>Bacteria</taxon>
        <taxon>Pseudomonadati</taxon>
        <taxon>Pseudomonadota</taxon>
        <taxon>Gammaproteobacteria</taxon>
        <taxon>Oceanospirillales</taxon>
        <taxon>Endozoicomonadaceae</taxon>
        <taxon>Endozoicomonas</taxon>
    </lineage>
</organism>